<evidence type="ECO:0000256" key="1">
    <source>
        <dbReference type="ARBA" id="ARBA00006525"/>
    </source>
</evidence>
<feature type="domain" description="DprA winged helix" evidence="4">
    <location>
        <begin position="311"/>
        <end position="369"/>
    </location>
</feature>
<accession>A0A7I9YLY3</accession>
<reference evidence="5 6" key="1">
    <citation type="journal article" date="2019" name="Emerg. Microbes Infect.">
        <title>Comprehensive subspecies identification of 175 nontuberculous mycobacteria species based on 7547 genomic profiles.</title>
        <authorList>
            <person name="Matsumoto Y."/>
            <person name="Kinjo T."/>
            <person name="Motooka D."/>
            <person name="Nabeya D."/>
            <person name="Jung N."/>
            <person name="Uechi K."/>
            <person name="Horii T."/>
            <person name="Iida T."/>
            <person name="Fujita J."/>
            <person name="Nakamura S."/>
        </authorList>
    </citation>
    <scope>NUCLEOTIDE SEQUENCE [LARGE SCALE GENOMIC DNA]</scope>
    <source>
        <strain evidence="5 6">JCM 30725</strain>
    </source>
</reference>
<dbReference type="Gene3D" id="3.40.50.450">
    <property type="match status" value="1"/>
</dbReference>
<dbReference type="GO" id="GO:0009294">
    <property type="term" value="P:DNA-mediated transformation"/>
    <property type="evidence" value="ECO:0007669"/>
    <property type="project" value="InterPro"/>
</dbReference>
<organism evidence="5 6">
    <name type="scientific">Mycobacterium bourgelatii</name>
    <dbReference type="NCBI Taxonomy" id="1273442"/>
    <lineage>
        <taxon>Bacteria</taxon>
        <taxon>Bacillati</taxon>
        <taxon>Actinomycetota</taxon>
        <taxon>Actinomycetes</taxon>
        <taxon>Mycobacteriales</taxon>
        <taxon>Mycobacteriaceae</taxon>
        <taxon>Mycobacterium</taxon>
    </lineage>
</organism>
<protein>
    <submittedName>
        <fullName evidence="5">Putative DNA processing protein DprA</fullName>
    </submittedName>
</protein>
<dbReference type="Pfam" id="PF17782">
    <property type="entry name" value="WHD_DprA"/>
    <property type="match status" value="1"/>
</dbReference>
<dbReference type="InterPro" id="IPR036388">
    <property type="entry name" value="WH-like_DNA-bd_sf"/>
</dbReference>
<dbReference type="InterPro" id="IPR003488">
    <property type="entry name" value="DprA"/>
</dbReference>
<evidence type="ECO:0000259" key="4">
    <source>
        <dbReference type="Pfam" id="PF17782"/>
    </source>
</evidence>
<evidence type="ECO:0000256" key="2">
    <source>
        <dbReference type="SAM" id="MobiDB-lite"/>
    </source>
</evidence>
<feature type="region of interest" description="Disordered" evidence="2">
    <location>
        <begin position="379"/>
        <end position="398"/>
    </location>
</feature>
<dbReference type="PANTHER" id="PTHR43022:SF1">
    <property type="entry name" value="PROTEIN SMF"/>
    <property type="match status" value="1"/>
</dbReference>
<dbReference type="NCBIfam" id="TIGR00732">
    <property type="entry name" value="dprA"/>
    <property type="match status" value="1"/>
</dbReference>
<dbReference type="SUPFAM" id="SSF102405">
    <property type="entry name" value="MCP/YpsA-like"/>
    <property type="match status" value="1"/>
</dbReference>
<gene>
    <name evidence="5" type="primary">dprA</name>
    <name evidence="5" type="ORF">MBOU_17370</name>
</gene>
<dbReference type="InterPro" id="IPR041614">
    <property type="entry name" value="DprA_WH"/>
</dbReference>
<dbReference type="EMBL" id="BLKZ01000001">
    <property type="protein sequence ID" value="GFG89695.1"/>
    <property type="molecule type" value="Genomic_DNA"/>
</dbReference>
<dbReference type="Gene3D" id="1.10.10.10">
    <property type="entry name" value="Winged helix-like DNA-binding domain superfamily/Winged helix DNA-binding domain"/>
    <property type="match status" value="1"/>
</dbReference>
<dbReference type="Proteomes" id="UP000465360">
    <property type="component" value="Unassembled WGS sequence"/>
</dbReference>
<comment type="similarity">
    <text evidence="1">Belongs to the DprA/Smf family.</text>
</comment>
<dbReference type="RefSeq" id="WP_163710332.1">
    <property type="nucleotide sequence ID" value="NZ_BLKZ01000001.1"/>
</dbReference>
<evidence type="ECO:0000313" key="6">
    <source>
        <dbReference type="Proteomes" id="UP000465360"/>
    </source>
</evidence>
<evidence type="ECO:0000313" key="5">
    <source>
        <dbReference type="EMBL" id="GFG89695.1"/>
    </source>
</evidence>
<feature type="domain" description="Smf/DprA SLOG" evidence="3">
    <location>
        <begin position="77"/>
        <end position="297"/>
    </location>
</feature>
<comment type="caution">
    <text evidence="5">The sequence shown here is derived from an EMBL/GenBank/DDBJ whole genome shotgun (WGS) entry which is preliminary data.</text>
</comment>
<proteinExistence type="inferred from homology"/>
<sequence length="398" mass="41047">MSADKSELLAWAYLSRAAEPPCPKLAALVATVGPVEAADRVRHGGVDDELAKLTASRREIDSAAADLEMLESRGGRLITPADDEWPVLAFSAFAGATARARSGGGPPMVLWALGPERLDEITLRAAAVVGTRAATTYGEHVAADLAAGLVERDVAVVSGGAYGIDGAAHRAALAGDGVTVAVLAGGIDVPYPAGHSALLHRIGKSGLLITEYPPGIRPARYRFLTRNRLVAAVAGGVVVVEAGLRSGAASTAAWARSLGRTVAAVPGPVTSSASAGCHVLLRQGAELVTRAEDMVELVGHIGEVADEEARPTTPLDGLGETERQVYEALPGRGAAALDQIAVAAALAPEQVLGPLALLELAGLVERDDGRWRIVRDSYSQRGSGLDRRTRGGSTRAEL</sequence>
<evidence type="ECO:0000259" key="3">
    <source>
        <dbReference type="Pfam" id="PF02481"/>
    </source>
</evidence>
<name>A0A7I9YLY3_MYCBU</name>
<dbReference type="Pfam" id="PF02481">
    <property type="entry name" value="DNA_processg_A"/>
    <property type="match status" value="1"/>
</dbReference>
<dbReference type="InterPro" id="IPR057666">
    <property type="entry name" value="DrpA_SLOG"/>
</dbReference>
<dbReference type="PANTHER" id="PTHR43022">
    <property type="entry name" value="PROTEIN SMF"/>
    <property type="match status" value="1"/>
</dbReference>
<keyword evidence="6" id="KW-1185">Reference proteome</keyword>
<dbReference type="AlphaFoldDB" id="A0A7I9YLY3"/>